<organism evidence="22">
    <name type="scientific">Trypanosoma congolense (strain IL3000)</name>
    <dbReference type="NCBI Taxonomy" id="1068625"/>
    <lineage>
        <taxon>Eukaryota</taxon>
        <taxon>Discoba</taxon>
        <taxon>Euglenozoa</taxon>
        <taxon>Kinetoplastea</taxon>
        <taxon>Metakinetoplastina</taxon>
        <taxon>Trypanosomatida</taxon>
        <taxon>Trypanosomatidae</taxon>
        <taxon>Trypanosoma</taxon>
        <taxon>Nannomonas</taxon>
    </lineage>
</organism>
<feature type="binding site" evidence="18">
    <location>
        <position position="170"/>
    </location>
    <ligand>
        <name>(6S)-NADPHX</name>
        <dbReference type="ChEBI" id="CHEBI:64076"/>
    </ligand>
</feature>
<evidence type="ECO:0000256" key="7">
    <source>
        <dbReference type="ARBA" id="ARBA00022840"/>
    </source>
</evidence>
<dbReference type="VEuPathDB" id="TriTrypDB:TcIL3000_7_3030"/>
<keyword evidence="12 17" id="KW-0456">Lyase</keyword>
<feature type="binding site" evidence="18">
    <location>
        <begin position="83"/>
        <end position="87"/>
    </location>
    <ligand>
        <name>(6S)-NADPHX</name>
        <dbReference type="ChEBI" id="CHEBI:64076"/>
    </ligand>
</feature>
<feature type="binding site" evidence="18">
    <location>
        <position position="155"/>
    </location>
    <ligand>
        <name>K(+)</name>
        <dbReference type="ChEBI" id="CHEBI:29103"/>
    </ligand>
</feature>
<evidence type="ECO:0000256" key="9">
    <source>
        <dbReference type="ARBA" id="ARBA00022958"/>
    </source>
</evidence>
<comment type="catalytic activity">
    <reaction evidence="17">
        <text>(6S)-NADPHX + ATP = ADP + phosphate + NADPH + H(+)</text>
        <dbReference type="Rhea" id="RHEA:32231"/>
        <dbReference type="ChEBI" id="CHEBI:15378"/>
        <dbReference type="ChEBI" id="CHEBI:30616"/>
        <dbReference type="ChEBI" id="CHEBI:43474"/>
        <dbReference type="ChEBI" id="CHEBI:57783"/>
        <dbReference type="ChEBI" id="CHEBI:64076"/>
        <dbReference type="ChEBI" id="CHEBI:456216"/>
        <dbReference type="EC" id="4.2.1.93"/>
    </reaction>
</comment>
<evidence type="ECO:0000256" key="13">
    <source>
        <dbReference type="ARBA" id="ARBA00023268"/>
    </source>
</evidence>
<dbReference type="GO" id="GO:0005524">
    <property type="term" value="F:ATP binding"/>
    <property type="evidence" value="ECO:0007669"/>
    <property type="project" value="UniProtKB-UniRule"/>
</dbReference>
<feature type="binding site" evidence="18">
    <location>
        <begin position="159"/>
        <end position="165"/>
    </location>
    <ligand>
        <name>(6S)-NADPHX</name>
        <dbReference type="ChEBI" id="CHEBI:64076"/>
    </ligand>
</feature>
<comment type="catalytic activity">
    <reaction evidence="15 19">
        <text>(6S)-NADHX + ADP = AMP + phosphate + NADH + H(+)</text>
        <dbReference type="Rhea" id="RHEA:32223"/>
        <dbReference type="ChEBI" id="CHEBI:15378"/>
        <dbReference type="ChEBI" id="CHEBI:43474"/>
        <dbReference type="ChEBI" id="CHEBI:57945"/>
        <dbReference type="ChEBI" id="CHEBI:64074"/>
        <dbReference type="ChEBI" id="CHEBI:456215"/>
        <dbReference type="ChEBI" id="CHEBI:456216"/>
        <dbReference type="EC" id="4.2.1.136"/>
    </reaction>
</comment>
<comment type="similarity">
    <text evidence="18">Belongs to the NnrE/AIBP family.</text>
</comment>
<evidence type="ECO:0000259" key="21">
    <source>
        <dbReference type="PROSITE" id="PS51385"/>
    </source>
</evidence>
<comment type="similarity">
    <text evidence="17">Belongs to the NnrD/CARKD family.</text>
</comment>
<dbReference type="Gene3D" id="3.40.50.10260">
    <property type="entry name" value="YjeF N-terminal domain"/>
    <property type="match status" value="1"/>
</dbReference>
<proteinExistence type="inferred from homology"/>
<comment type="catalytic activity">
    <reaction evidence="2 18 19">
        <text>(6R)-NADPHX = (6S)-NADPHX</text>
        <dbReference type="Rhea" id="RHEA:32227"/>
        <dbReference type="ChEBI" id="CHEBI:64076"/>
        <dbReference type="ChEBI" id="CHEBI:64077"/>
        <dbReference type="EC" id="5.1.99.6"/>
    </reaction>
</comment>
<keyword evidence="9 18" id="KW-0630">Potassium</keyword>
<feature type="binding site" evidence="18">
    <location>
        <position position="188"/>
    </location>
    <ligand>
        <name>(6S)-NADPHX</name>
        <dbReference type="ChEBI" id="CHEBI:64076"/>
    </ligand>
</feature>
<dbReference type="SUPFAM" id="SSF64153">
    <property type="entry name" value="YjeF N-terminal domain-like"/>
    <property type="match status" value="1"/>
</dbReference>
<evidence type="ECO:0000256" key="18">
    <source>
        <dbReference type="HAMAP-Rule" id="MF_03159"/>
    </source>
</evidence>
<dbReference type="NCBIfam" id="TIGR00197">
    <property type="entry name" value="yjeF_nterm"/>
    <property type="match status" value="1"/>
</dbReference>
<protein>
    <recommendedName>
        <fullName evidence="19">Bifunctional NAD(P)H-hydrate repair enzyme</fullName>
    </recommendedName>
    <alternativeName>
        <fullName evidence="19">Nicotinamide nucleotide repair protein</fullName>
    </alternativeName>
    <domain>
        <recommendedName>
            <fullName evidence="19">ADP-dependent (S)-NAD(P)H-hydrate dehydratase</fullName>
            <ecNumber evidence="19">4.2.1.136</ecNumber>
        </recommendedName>
        <alternativeName>
            <fullName evidence="19">ADP-dependent NAD(P)HX dehydratase</fullName>
        </alternativeName>
    </domain>
    <domain>
        <recommendedName>
            <fullName evidence="19">NAD(P)H-hydrate epimerase</fullName>
            <ecNumber evidence="19">5.1.99.6</ecNumber>
        </recommendedName>
    </domain>
</protein>
<comment type="similarity">
    <text evidence="3 19">In the N-terminal section; belongs to the NnrE/AIBP family.</text>
</comment>
<evidence type="ECO:0000259" key="20">
    <source>
        <dbReference type="PROSITE" id="PS51383"/>
    </source>
</evidence>
<comment type="function">
    <text evidence="14 19">Bifunctional enzyme that catalyzes the epimerization of the S- and R-forms of NAD(P)HX and the dehydration of the S-form of NAD(P)HX at the expense of ADP, which is converted to AMP. This allows the repair of both epimers of NAD(P)HX, a damaged form of NAD(P)H that is a result of enzymatic or heat-dependent hydration.</text>
</comment>
<dbReference type="InterPro" id="IPR036652">
    <property type="entry name" value="YjeF_N_dom_sf"/>
</dbReference>
<comment type="cofactor">
    <cofactor evidence="18 19">
        <name>K(+)</name>
        <dbReference type="ChEBI" id="CHEBI:29103"/>
    </cofactor>
    <text evidence="18 19">Binds 1 potassium ion per subunit.</text>
</comment>
<dbReference type="GO" id="GO:0052855">
    <property type="term" value="F:ADP-dependent NAD(P)H-hydrate dehydratase activity"/>
    <property type="evidence" value="ECO:0007669"/>
    <property type="project" value="UniProtKB-UniRule"/>
</dbReference>
<name>G0UQ28_TRYCI</name>
<feature type="domain" description="YjeF C-terminal" evidence="20">
    <location>
        <begin position="260"/>
        <end position="567"/>
    </location>
</feature>
<evidence type="ECO:0000256" key="15">
    <source>
        <dbReference type="ARBA" id="ARBA00048238"/>
    </source>
</evidence>
<keyword evidence="17" id="KW-0597">Phosphoprotein</keyword>
<dbReference type="AlphaFoldDB" id="G0UQ28"/>
<evidence type="ECO:0000256" key="1">
    <source>
        <dbReference type="ARBA" id="ARBA00000013"/>
    </source>
</evidence>
<dbReference type="PANTHER" id="PTHR12592">
    <property type="entry name" value="ATP-DEPENDENT (S)-NAD(P)H-HYDRATE DEHYDRATASE FAMILY MEMBER"/>
    <property type="match status" value="1"/>
</dbReference>
<dbReference type="GO" id="GO:0047453">
    <property type="term" value="F:ATP-dependent NAD(P)H-hydrate dehydratase activity"/>
    <property type="evidence" value="ECO:0007669"/>
    <property type="project" value="UniProtKB-UniRule"/>
</dbReference>
<dbReference type="HAMAP" id="MF_01965">
    <property type="entry name" value="NADHX_dehydratase"/>
    <property type="match status" value="1"/>
</dbReference>
<dbReference type="InterPro" id="IPR004443">
    <property type="entry name" value="YjeF_N_dom"/>
</dbReference>
<feature type="domain" description="YjeF N-terminal" evidence="21">
    <location>
        <begin position="35"/>
        <end position="245"/>
    </location>
</feature>
<evidence type="ECO:0000256" key="10">
    <source>
        <dbReference type="ARBA" id="ARBA00023027"/>
    </source>
</evidence>
<comment type="catalytic activity">
    <reaction evidence="1 18 19">
        <text>(6R)-NADHX = (6S)-NADHX</text>
        <dbReference type="Rhea" id="RHEA:32215"/>
        <dbReference type="ChEBI" id="CHEBI:64074"/>
        <dbReference type="ChEBI" id="CHEBI:64075"/>
        <dbReference type="EC" id="5.1.99.6"/>
    </reaction>
</comment>
<dbReference type="Gene3D" id="3.40.1190.20">
    <property type="match status" value="1"/>
</dbReference>
<feature type="binding site" evidence="17">
    <location>
        <begin position="424"/>
        <end position="430"/>
    </location>
    <ligand>
        <name>(6S)-NADPHX</name>
        <dbReference type="ChEBI" id="CHEBI:64076"/>
    </ligand>
</feature>
<feature type="binding site" evidence="17">
    <location>
        <position position="507"/>
    </location>
    <ligand>
        <name>(6S)-NADPHX</name>
        <dbReference type="ChEBI" id="CHEBI:64076"/>
    </ligand>
</feature>
<dbReference type="GO" id="GO:0110051">
    <property type="term" value="P:metabolite repair"/>
    <property type="evidence" value="ECO:0007669"/>
    <property type="project" value="TreeGrafter"/>
</dbReference>
<feature type="binding site" evidence="18">
    <location>
        <position position="84"/>
    </location>
    <ligand>
        <name>K(+)</name>
        <dbReference type="ChEBI" id="CHEBI:29103"/>
    </ligand>
</feature>
<dbReference type="GO" id="GO:0046496">
    <property type="term" value="P:nicotinamide nucleotide metabolic process"/>
    <property type="evidence" value="ECO:0007669"/>
    <property type="project" value="UniProtKB-UniRule"/>
</dbReference>
<dbReference type="PROSITE" id="PS01050">
    <property type="entry name" value="YJEF_C_2"/>
    <property type="match status" value="1"/>
</dbReference>
<feature type="binding site" evidence="18">
    <location>
        <position position="191"/>
    </location>
    <ligand>
        <name>K(+)</name>
        <dbReference type="ChEBI" id="CHEBI:29103"/>
    </ligand>
</feature>
<keyword evidence="10 17" id="KW-0520">NAD</keyword>
<dbReference type="GO" id="GO:0046872">
    <property type="term" value="F:metal ion binding"/>
    <property type="evidence" value="ECO:0007669"/>
    <property type="project" value="UniProtKB-UniRule"/>
</dbReference>
<keyword evidence="11 18" id="KW-0413">Isomerase</keyword>
<comment type="similarity">
    <text evidence="4 19">In the C-terminal section; belongs to the NnrD/CARKD family.</text>
</comment>
<dbReference type="SUPFAM" id="SSF53613">
    <property type="entry name" value="Ribokinase-like"/>
    <property type="match status" value="1"/>
</dbReference>
<evidence type="ECO:0000256" key="5">
    <source>
        <dbReference type="ARBA" id="ARBA00022723"/>
    </source>
</evidence>
<dbReference type="EC" id="4.2.1.136" evidence="19"/>
<evidence type="ECO:0000256" key="2">
    <source>
        <dbReference type="ARBA" id="ARBA00000909"/>
    </source>
</evidence>
<accession>G0UQ28</accession>
<keyword evidence="5 18" id="KW-0479">Metal-binding</keyword>
<evidence type="ECO:0000256" key="8">
    <source>
        <dbReference type="ARBA" id="ARBA00022857"/>
    </source>
</evidence>
<evidence type="ECO:0000256" key="3">
    <source>
        <dbReference type="ARBA" id="ARBA00006001"/>
    </source>
</evidence>
<keyword evidence="7 17" id="KW-0067">ATP-binding</keyword>
<evidence type="ECO:0000313" key="22">
    <source>
        <dbReference type="EMBL" id="CCC91489.1"/>
    </source>
</evidence>
<dbReference type="NCBIfam" id="TIGR00196">
    <property type="entry name" value="yjeF_cterm"/>
    <property type="match status" value="1"/>
</dbReference>
<dbReference type="Pfam" id="PF03853">
    <property type="entry name" value="YjeF_N"/>
    <property type="match status" value="1"/>
</dbReference>
<dbReference type="PIRSF" id="PIRSF017184">
    <property type="entry name" value="Nnr"/>
    <property type="match status" value="1"/>
</dbReference>
<dbReference type="FunFam" id="3.40.1190.20:FF:000017">
    <property type="entry name" value="Multifunctional fusion protein"/>
    <property type="match status" value="1"/>
</dbReference>
<dbReference type="FunFam" id="3.40.50.10260:FF:000003">
    <property type="entry name" value="Multifunctional fusion protein"/>
    <property type="match status" value="1"/>
</dbReference>
<evidence type="ECO:0000256" key="14">
    <source>
        <dbReference type="ARBA" id="ARBA00025153"/>
    </source>
</evidence>
<keyword evidence="8 19" id="KW-0521">NADP</keyword>
<dbReference type="EMBL" id="HE575320">
    <property type="protein sequence ID" value="CCC91489.1"/>
    <property type="molecule type" value="Genomic_DNA"/>
</dbReference>
<dbReference type="Pfam" id="PF01256">
    <property type="entry name" value="Carb_kinase"/>
    <property type="match status" value="1"/>
</dbReference>
<dbReference type="EC" id="5.1.99.6" evidence="19"/>
<evidence type="ECO:0000256" key="4">
    <source>
        <dbReference type="ARBA" id="ARBA00009524"/>
    </source>
</evidence>
<dbReference type="InterPro" id="IPR017953">
    <property type="entry name" value="Carbohydrate_kinase_pred_CS"/>
</dbReference>
<evidence type="ECO:0000256" key="12">
    <source>
        <dbReference type="ARBA" id="ARBA00023239"/>
    </source>
</evidence>
<dbReference type="InterPro" id="IPR029056">
    <property type="entry name" value="Ribokinase-like"/>
</dbReference>
<comment type="catalytic activity">
    <reaction evidence="17">
        <text>(6S)-NADHX + ATP = ADP + phosphate + NADH + H(+)</text>
        <dbReference type="Rhea" id="RHEA:19017"/>
        <dbReference type="ChEBI" id="CHEBI:15378"/>
        <dbReference type="ChEBI" id="CHEBI:30616"/>
        <dbReference type="ChEBI" id="CHEBI:43474"/>
        <dbReference type="ChEBI" id="CHEBI:57945"/>
        <dbReference type="ChEBI" id="CHEBI:64074"/>
        <dbReference type="ChEBI" id="CHEBI:456216"/>
        <dbReference type="EC" id="4.2.1.93"/>
    </reaction>
</comment>
<dbReference type="GO" id="GO:0052856">
    <property type="term" value="F:NAD(P)HX epimerase activity"/>
    <property type="evidence" value="ECO:0007669"/>
    <property type="project" value="UniProtKB-UniRule"/>
</dbReference>
<feature type="binding site" evidence="17">
    <location>
        <begin position="497"/>
        <end position="506"/>
    </location>
    <ligand>
        <name>ATP</name>
        <dbReference type="ChEBI" id="CHEBI:30616"/>
    </ligand>
</feature>
<dbReference type="InterPro" id="IPR000631">
    <property type="entry name" value="CARKD"/>
</dbReference>
<feature type="binding site" evidence="17">
    <location>
        <begin position="461"/>
        <end position="465"/>
    </location>
    <ligand>
        <name>ATP</name>
        <dbReference type="ChEBI" id="CHEBI:30616"/>
    </ligand>
</feature>
<dbReference type="CDD" id="cd01171">
    <property type="entry name" value="YXKO-related"/>
    <property type="match status" value="1"/>
</dbReference>
<evidence type="ECO:0000256" key="11">
    <source>
        <dbReference type="ARBA" id="ARBA00023235"/>
    </source>
</evidence>
<comment type="function">
    <text evidence="18">Catalyzes the epimerization of the S- and R-forms of NAD(P)HX, a damaged form of NAD(P)H that is a result of enzymatic or heat-dependent hydration. This is a prerequisite for the S-specific NAD(P)H-hydrate dehydratase to allow the repair of both epimers of NAD(P)HX.</text>
</comment>
<dbReference type="PANTHER" id="PTHR12592:SF0">
    <property type="entry name" value="ATP-DEPENDENT (S)-NAD(P)H-HYDRATE DEHYDRATASE"/>
    <property type="match status" value="1"/>
</dbReference>
<sequence>MSHITKSFLRHVGTTADCTEKQQSLLSSVWSAAWLRRAEVEAARAQGVALYALMQRAAAAAFSVFRREYPHTRHWLILCGSGNNGGDGFEIARLASEQVRVTVVAVEASKSLPIEATTAHAALLERIQQGAEVVMKDSRAWMEDTVLGDVDLVVDGLLGIGMGGPPRDHYAELIERVNKLPQPRVSIDIPSGLNAETGDVKGACVRADHTVTFIAIKPGLLTGLARNYVGKLHYDPLQLADWMLAPEQEQSIFCRRLESSHLVPLLSRSVPSSCIHKGANGKVLLVGGDSGFGGAIAMSAEAALRTGSGLVRVLTRAEHIAPLLCRCPEVMTETLTETSLRLALEWATCVAVGPGLGQAEWGKRALCLVDQHLRKSGIPSVWDADALNILAACNGWRDQGTCGVEDSTLVVSDKRLANRIITPHSGEAARLLGCTVAEVEQDRYHAAEELAAMYGGVVLLKGPGTVLYASEDMRATRLPPAAELLLSSARAVADVGNSGMATGGMGDVLTGIIAGFLAQRLSPWHAACVGCLVHGTAADLAATAQGGERGLTATALFDHLPACINPTPELFKHASL</sequence>
<feature type="binding site" evidence="17">
    <location>
        <position position="355"/>
    </location>
    <ligand>
        <name>(6S)-NADPHX</name>
        <dbReference type="ChEBI" id="CHEBI:64076"/>
    </ligand>
</feature>
<keyword evidence="13" id="KW-0511">Multifunctional enzyme</keyword>
<dbReference type="InterPro" id="IPR030677">
    <property type="entry name" value="Nnr"/>
</dbReference>
<comment type="cofactor">
    <cofactor evidence="17">
        <name>Mg(2+)</name>
        <dbReference type="ChEBI" id="CHEBI:18420"/>
    </cofactor>
</comment>
<dbReference type="HAMAP" id="MF_01966">
    <property type="entry name" value="NADHX_epimerase"/>
    <property type="match status" value="1"/>
</dbReference>
<dbReference type="PROSITE" id="PS51383">
    <property type="entry name" value="YJEF_C_3"/>
    <property type="match status" value="1"/>
</dbReference>
<dbReference type="PROSITE" id="PS51385">
    <property type="entry name" value="YJEF_N"/>
    <property type="match status" value="1"/>
</dbReference>
<evidence type="ECO:0000256" key="6">
    <source>
        <dbReference type="ARBA" id="ARBA00022741"/>
    </source>
</evidence>
<evidence type="ECO:0000256" key="16">
    <source>
        <dbReference type="ARBA" id="ARBA00049209"/>
    </source>
</evidence>
<comment type="catalytic activity">
    <reaction evidence="16 19">
        <text>(6S)-NADPHX + ADP = AMP + phosphate + NADPH + H(+)</text>
        <dbReference type="Rhea" id="RHEA:32235"/>
        <dbReference type="ChEBI" id="CHEBI:15378"/>
        <dbReference type="ChEBI" id="CHEBI:43474"/>
        <dbReference type="ChEBI" id="CHEBI:57783"/>
        <dbReference type="ChEBI" id="CHEBI:64076"/>
        <dbReference type="ChEBI" id="CHEBI:456215"/>
        <dbReference type="ChEBI" id="CHEBI:456216"/>
        <dbReference type="EC" id="4.2.1.136"/>
    </reaction>
</comment>
<comment type="function">
    <text evidence="17">Catalyzes the dehydration of the S-form of NAD(P)HX at the expense of ATP, which is converted to ADP. Together with NAD(P)HX epimerase, which catalyzes the epimerization of the S- and R-forms, the enzyme allows the repair of both epimers of NAD(P)HX, a damaged form of NAD(P)H that is a result of enzymatic or heat-dependent hydration.</text>
</comment>
<keyword evidence="6 17" id="KW-0547">Nucleotide-binding</keyword>
<gene>
    <name evidence="22" type="ORF">TCIL3000_7_3030</name>
</gene>
<evidence type="ECO:0000256" key="19">
    <source>
        <dbReference type="PIRNR" id="PIRNR017184"/>
    </source>
</evidence>
<evidence type="ECO:0000256" key="17">
    <source>
        <dbReference type="HAMAP-Rule" id="MF_03157"/>
    </source>
</evidence>
<reference evidence="22" key="1">
    <citation type="journal article" date="2012" name="Proc. Natl. Acad. Sci. U.S.A.">
        <title>Antigenic diversity is generated by distinct evolutionary mechanisms in African trypanosome species.</title>
        <authorList>
            <person name="Jackson A.P."/>
            <person name="Berry A."/>
            <person name="Aslett M."/>
            <person name="Allison H.C."/>
            <person name="Burton P."/>
            <person name="Vavrova-Anderson J."/>
            <person name="Brown R."/>
            <person name="Browne H."/>
            <person name="Corton N."/>
            <person name="Hauser H."/>
            <person name="Gamble J."/>
            <person name="Gilderthorp R."/>
            <person name="Marcello L."/>
            <person name="McQuillan J."/>
            <person name="Otto T.D."/>
            <person name="Quail M.A."/>
            <person name="Sanders M.J."/>
            <person name="van Tonder A."/>
            <person name="Ginger M.L."/>
            <person name="Field M.C."/>
            <person name="Barry J.D."/>
            <person name="Hertz-Fowler C."/>
            <person name="Berriman M."/>
        </authorList>
    </citation>
    <scope>NUCLEOTIDE SEQUENCE</scope>
    <source>
        <strain evidence="22">IL3000</strain>
    </source>
</reference>